<evidence type="ECO:0000313" key="2">
    <source>
        <dbReference type="Proteomes" id="UP000324209"/>
    </source>
</evidence>
<dbReference type="RefSeq" id="WP_149486365.1">
    <property type="nucleotide sequence ID" value="NZ_CP036150.1"/>
</dbReference>
<name>A0A5C1QJE6_9SPIO</name>
<evidence type="ECO:0000313" key="1">
    <source>
        <dbReference type="EMBL" id="QEN08285.1"/>
    </source>
</evidence>
<sequence>MKLTAEIKKEIQNAQEKQLKNILKLLSGSDRKALTAFLQSGQAPGSKAFKNLKPNVQKGILKLNMTNIEIMIKRTRNPITRWRYKIARFSYKSLLKGTKKELKKTKKKK</sequence>
<dbReference type="KEGG" id="ock:EXM22_09900"/>
<dbReference type="OrthoDB" id="9912665at2"/>
<organism evidence="1 2">
    <name type="scientific">Oceanispirochaeta crateris</name>
    <dbReference type="NCBI Taxonomy" id="2518645"/>
    <lineage>
        <taxon>Bacteria</taxon>
        <taxon>Pseudomonadati</taxon>
        <taxon>Spirochaetota</taxon>
        <taxon>Spirochaetia</taxon>
        <taxon>Spirochaetales</taxon>
        <taxon>Spirochaetaceae</taxon>
        <taxon>Oceanispirochaeta</taxon>
    </lineage>
</organism>
<dbReference type="EMBL" id="CP036150">
    <property type="protein sequence ID" value="QEN08285.1"/>
    <property type="molecule type" value="Genomic_DNA"/>
</dbReference>
<dbReference type="Proteomes" id="UP000324209">
    <property type="component" value="Chromosome"/>
</dbReference>
<reference evidence="1 2" key="1">
    <citation type="submission" date="2019-02" db="EMBL/GenBank/DDBJ databases">
        <title>Complete Genome Sequence and Methylome Analysis of free living Spirochaetas.</title>
        <authorList>
            <person name="Fomenkov A."/>
            <person name="Dubinina G."/>
            <person name="Leshcheva N."/>
            <person name="Mikheeva N."/>
            <person name="Grabovich M."/>
            <person name="Vincze T."/>
            <person name="Roberts R.J."/>
        </authorList>
    </citation>
    <scope>NUCLEOTIDE SEQUENCE [LARGE SCALE GENOMIC DNA]</scope>
    <source>
        <strain evidence="1 2">K2</strain>
    </source>
</reference>
<accession>A0A5C1QJE6</accession>
<keyword evidence="2" id="KW-1185">Reference proteome</keyword>
<protein>
    <submittedName>
        <fullName evidence="1">Uncharacterized protein</fullName>
    </submittedName>
</protein>
<gene>
    <name evidence="1" type="ORF">EXM22_09900</name>
</gene>
<dbReference type="AlphaFoldDB" id="A0A5C1QJE6"/>
<proteinExistence type="predicted"/>